<gene>
    <name evidence="4" type="ORF">D4A39_15155</name>
</gene>
<dbReference type="Pfam" id="PF14246">
    <property type="entry name" value="TetR_C_7"/>
    <property type="match status" value="1"/>
</dbReference>
<evidence type="ECO:0000313" key="4">
    <source>
        <dbReference type="EMBL" id="RJG16131.1"/>
    </source>
</evidence>
<dbReference type="AlphaFoldDB" id="A0A418XTU8"/>
<dbReference type="InterPro" id="IPR001647">
    <property type="entry name" value="HTH_TetR"/>
</dbReference>
<sequence>MDTPRTERGLKRRQALLDAATDIFSTEGYTGTTLDMIIARAGGSRRSLYQYFGDKDGLFSAVMQHHVGTMMAELEATGVEHLPASEGLHRLSSTFVKLMLSPLYLELYRQLIGLAPAFPTLAEQIYEAGPTLVLEKLHDYLQWLVDRGELPSHRLTRHTARQFLGMVKTDFQICALLAPHKLPDAEAIDAHVRNCITVLLDNR</sequence>
<dbReference type="Pfam" id="PF00440">
    <property type="entry name" value="TetR_N"/>
    <property type="match status" value="1"/>
</dbReference>
<accession>A0A418XTU8</accession>
<dbReference type="InterPro" id="IPR050109">
    <property type="entry name" value="HTH-type_TetR-like_transc_reg"/>
</dbReference>
<feature type="domain" description="HTH tetR-type" evidence="3">
    <location>
        <begin position="10"/>
        <end position="70"/>
    </location>
</feature>
<dbReference type="SUPFAM" id="SSF46689">
    <property type="entry name" value="Homeodomain-like"/>
    <property type="match status" value="1"/>
</dbReference>
<feature type="DNA-binding region" description="H-T-H motif" evidence="2">
    <location>
        <begin position="33"/>
        <end position="52"/>
    </location>
</feature>
<evidence type="ECO:0000256" key="1">
    <source>
        <dbReference type="ARBA" id="ARBA00023125"/>
    </source>
</evidence>
<name>A0A418XTU8_9GAMM</name>
<organism evidence="4 5">
    <name type="scientific">Alcanivorax profundi</name>
    <dbReference type="NCBI Taxonomy" id="2338368"/>
    <lineage>
        <taxon>Bacteria</taxon>
        <taxon>Pseudomonadati</taxon>
        <taxon>Pseudomonadota</taxon>
        <taxon>Gammaproteobacteria</taxon>
        <taxon>Oceanospirillales</taxon>
        <taxon>Alcanivoracaceae</taxon>
        <taxon>Alcanivorax</taxon>
    </lineage>
</organism>
<dbReference type="Gene3D" id="1.10.357.10">
    <property type="entry name" value="Tetracycline Repressor, domain 2"/>
    <property type="match status" value="1"/>
</dbReference>
<dbReference type="EMBL" id="QYYA01000006">
    <property type="protein sequence ID" value="RJG16131.1"/>
    <property type="molecule type" value="Genomic_DNA"/>
</dbReference>
<dbReference type="Gene3D" id="1.10.10.60">
    <property type="entry name" value="Homeodomain-like"/>
    <property type="match status" value="1"/>
</dbReference>
<dbReference type="InterPro" id="IPR009057">
    <property type="entry name" value="Homeodomain-like_sf"/>
</dbReference>
<evidence type="ECO:0000256" key="2">
    <source>
        <dbReference type="PROSITE-ProRule" id="PRU00335"/>
    </source>
</evidence>
<dbReference type="RefSeq" id="WP_119918511.1">
    <property type="nucleotide sequence ID" value="NZ_QYYA01000006.1"/>
</dbReference>
<dbReference type="InterPro" id="IPR039536">
    <property type="entry name" value="TetR_C_Proteobacteria"/>
</dbReference>
<protein>
    <submittedName>
        <fullName evidence="4">TetR/AcrR family transcriptional regulator</fullName>
    </submittedName>
</protein>
<keyword evidence="1 2" id="KW-0238">DNA-binding</keyword>
<dbReference type="Proteomes" id="UP000283734">
    <property type="component" value="Unassembled WGS sequence"/>
</dbReference>
<dbReference type="GO" id="GO:0003700">
    <property type="term" value="F:DNA-binding transcription factor activity"/>
    <property type="evidence" value="ECO:0007669"/>
    <property type="project" value="TreeGrafter"/>
</dbReference>
<dbReference type="SUPFAM" id="SSF48498">
    <property type="entry name" value="Tetracyclin repressor-like, C-terminal domain"/>
    <property type="match status" value="1"/>
</dbReference>
<dbReference type="PANTHER" id="PTHR30055:SF146">
    <property type="entry name" value="HTH-TYPE TRANSCRIPTIONAL DUAL REGULATOR CECR"/>
    <property type="match status" value="1"/>
</dbReference>
<dbReference type="GO" id="GO:0000976">
    <property type="term" value="F:transcription cis-regulatory region binding"/>
    <property type="evidence" value="ECO:0007669"/>
    <property type="project" value="TreeGrafter"/>
</dbReference>
<dbReference type="InterPro" id="IPR036271">
    <property type="entry name" value="Tet_transcr_reg_TetR-rel_C_sf"/>
</dbReference>
<reference evidence="4 5" key="1">
    <citation type="submission" date="2018-09" db="EMBL/GenBank/DDBJ databases">
        <title>Alcanivorax profundi sp. nov., isolated from 1000 m-depth seawater of the Mariana Trench.</title>
        <authorList>
            <person name="Liu J."/>
        </authorList>
    </citation>
    <scope>NUCLEOTIDE SEQUENCE [LARGE SCALE GENOMIC DNA]</scope>
    <source>
        <strain evidence="4 5">MTEO17</strain>
    </source>
</reference>
<keyword evidence="5" id="KW-1185">Reference proteome</keyword>
<dbReference type="OrthoDB" id="8535430at2"/>
<evidence type="ECO:0000313" key="5">
    <source>
        <dbReference type="Proteomes" id="UP000283734"/>
    </source>
</evidence>
<comment type="caution">
    <text evidence="4">The sequence shown here is derived from an EMBL/GenBank/DDBJ whole genome shotgun (WGS) entry which is preliminary data.</text>
</comment>
<proteinExistence type="predicted"/>
<evidence type="ECO:0000259" key="3">
    <source>
        <dbReference type="PROSITE" id="PS50977"/>
    </source>
</evidence>
<dbReference type="PRINTS" id="PR00455">
    <property type="entry name" value="HTHTETR"/>
</dbReference>
<dbReference type="PROSITE" id="PS50977">
    <property type="entry name" value="HTH_TETR_2"/>
    <property type="match status" value="1"/>
</dbReference>
<dbReference type="PANTHER" id="PTHR30055">
    <property type="entry name" value="HTH-TYPE TRANSCRIPTIONAL REGULATOR RUTR"/>
    <property type="match status" value="1"/>
</dbReference>